<feature type="transmembrane region" description="Helical" evidence="7">
    <location>
        <begin position="117"/>
        <end position="139"/>
    </location>
</feature>
<proteinExistence type="inferred from homology"/>
<sequence length="257" mass="29391">MRHYVVIVWMLYPTFQETMWGIFHAAFFNLLLLGTVVAHTKTMFSDPGIVPISKNKTSGPRPLSSEDESESDEEAMMRHPYFGTRGSPSEWTMKMDHHCPWVNNCVGELNQKHFLQFIIYVGVTSLYALFILIICWVYDDEFGTTGMRGPNGENAHHTKVLHSIFLAMESALFGMFVMAVSCDQLSAIFSDETAVEAVQRRARYGSSRRPRTSKIALLRQVCGPGPKILWLIPCRWSSQRTPSRYVRSHHQLSHFDV</sequence>
<dbReference type="EMBL" id="CAJGYM010000012">
    <property type="protein sequence ID" value="CAD6189736.1"/>
    <property type="molecule type" value="Genomic_DNA"/>
</dbReference>
<keyword evidence="5 7" id="KW-0472">Membrane</keyword>
<keyword evidence="6 7" id="KW-0012">Acyltransferase</keyword>
<dbReference type="PROSITE" id="PS50216">
    <property type="entry name" value="DHHC"/>
    <property type="match status" value="1"/>
</dbReference>
<comment type="catalytic activity">
    <reaction evidence="7">
        <text>L-cysteinyl-[protein] + hexadecanoyl-CoA = S-hexadecanoyl-L-cysteinyl-[protein] + CoA</text>
        <dbReference type="Rhea" id="RHEA:36683"/>
        <dbReference type="Rhea" id="RHEA-COMP:10131"/>
        <dbReference type="Rhea" id="RHEA-COMP:11032"/>
        <dbReference type="ChEBI" id="CHEBI:29950"/>
        <dbReference type="ChEBI" id="CHEBI:57287"/>
        <dbReference type="ChEBI" id="CHEBI:57379"/>
        <dbReference type="ChEBI" id="CHEBI:74151"/>
        <dbReference type="EC" id="2.3.1.225"/>
    </reaction>
</comment>
<evidence type="ECO:0000256" key="4">
    <source>
        <dbReference type="ARBA" id="ARBA00022989"/>
    </source>
</evidence>
<evidence type="ECO:0000313" key="10">
    <source>
        <dbReference type="EMBL" id="CAD6189736.1"/>
    </source>
</evidence>
<comment type="similarity">
    <text evidence="7">Belongs to the DHHC palmitoyltransferase family.</text>
</comment>
<feature type="compositionally biased region" description="Acidic residues" evidence="8">
    <location>
        <begin position="65"/>
        <end position="74"/>
    </location>
</feature>
<dbReference type="InterPro" id="IPR001594">
    <property type="entry name" value="Palmitoyltrfase_DHHC"/>
</dbReference>
<keyword evidence="4 7" id="KW-1133">Transmembrane helix</keyword>
<dbReference type="AlphaFoldDB" id="A0A8S1H0F8"/>
<accession>A0A8S1H0F8</accession>
<evidence type="ECO:0000256" key="6">
    <source>
        <dbReference type="ARBA" id="ARBA00023315"/>
    </source>
</evidence>
<dbReference type="GO" id="GO:0016020">
    <property type="term" value="C:membrane"/>
    <property type="evidence" value="ECO:0007669"/>
    <property type="project" value="UniProtKB-SubCell"/>
</dbReference>
<organism evidence="10 11">
    <name type="scientific">Caenorhabditis auriculariae</name>
    <dbReference type="NCBI Taxonomy" id="2777116"/>
    <lineage>
        <taxon>Eukaryota</taxon>
        <taxon>Metazoa</taxon>
        <taxon>Ecdysozoa</taxon>
        <taxon>Nematoda</taxon>
        <taxon>Chromadorea</taxon>
        <taxon>Rhabditida</taxon>
        <taxon>Rhabditina</taxon>
        <taxon>Rhabditomorpha</taxon>
        <taxon>Rhabditoidea</taxon>
        <taxon>Rhabditidae</taxon>
        <taxon>Peloderinae</taxon>
        <taxon>Caenorhabditis</taxon>
    </lineage>
</organism>
<evidence type="ECO:0000256" key="3">
    <source>
        <dbReference type="ARBA" id="ARBA00022692"/>
    </source>
</evidence>
<name>A0A8S1H0F8_9PELO</name>
<evidence type="ECO:0000256" key="7">
    <source>
        <dbReference type="RuleBase" id="RU079119"/>
    </source>
</evidence>
<comment type="domain">
    <text evidence="7">The DHHC domain is required for palmitoyltransferase activity.</text>
</comment>
<dbReference type="InterPro" id="IPR039859">
    <property type="entry name" value="PFA4/ZDH16/20/ERF2-like"/>
</dbReference>
<dbReference type="Proteomes" id="UP000835052">
    <property type="component" value="Unassembled WGS sequence"/>
</dbReference>
<comment type="caution">
    <text evidence="10">The sequence shown here is derived from an EMBL/GenBank/DDBJ whole genome shotgun (WGS) entry which is preliminary data.</text>
</comment>
<comment type="subcellular location">
    <subcellularLocation>
        <location evidence="1">Membrane</location>
        <topology evidence="1">Multi-pass membrane protein</topology>
    </subcellularLocation>
</comment>
<keyword evidence="3 7" id="KW-0812">Transmembrane</keyword>
<evidence type="ECO:0000256" key="2">
    <source>
        <dbReference type="ARBA" id="ARBA00022679"/>
    </source>
</evidence>
<feature type="domain" description="Palmitoyltransferase DHHC" evidence="9">
    <location>
        <begin position="93"/>
        <end position="199"/>
    </location>
</feature>
<dbReference type="OrthoDB" id="331948at2759"/>
<dbReference type="EC" id="2.3.1.225" evidence="7"/>
<keyword evidence="2 7" id="KW-0808">Transferase</keyword>
<evidence type="ECO:0000256" key="8">
    <source>
        <dbReference type="SAM" id="MobiDB-lite"/>
    </source>
</evidence>
<reference evidence="10" key="1">
    <citation type="submission" date="2020-10" db="EMBL/GenBank/DDBJ databases">
        <authorList>
            <person name="Kikuchi T."/>
        </authorList>
    </citation>
    <scope>NUCLEOTIDE SEQUENCE</scope>
    <source>
        <strain evidence="10">NKZ352</strain>
    </source>
</reference>
<evidence type="ECO:0000256" key="5">
    <source>
        <dbReference type="ARBA" id="ARBA00023136"/>
    </source>
</evidence>
<dbReference type="Pfam" id="PF01529">
    <property type="entry name" value="DHHC"/>
    <property type="match status" value="1"/>
</dbReference>
<dbReference type="PANTHER" id="PTHR12246">
    <property type="entry name" value="PALMITOYLTRANSFERASE ZDHHC16"/>
    <property type="match status" value="1"/>
</dbReference>
<protein>
    <recommendedName>
        <fullName evidence="7">Palmitoyltransferase</fullName>
        <ecNumber evidence="7">2.3.1.225</ecNumber>
    </recommendedName>
</protein>
<feature type="region of interest" description="Disordered" evidence="8">
    <location>
        <begin position="53"/>
        <end position="75"/>
    </location>
</feature>
<dbReference type="GO" id="GO:0019706">
    <property type="term" value="F:protein-cysteine S-palmitoyltransferase activity"/>
    <property type="evidence" value="ECO:0007669"/>
    <property type="project" value="UniProtKB-EC"/>
</dbReference>
<gene>
    <name evidence="10" type="ORF">CAUJ_LOCUS5655</name>
</gene>
<keyword evidence="11" id="KW-1185">Reference proteome</keyword>
<evidence type="ECO:0000313" key="11">
    <source>
        <dbReference type="Proteomes" id="UP000835052"/>
    </source>
</evidence>
<evidence type="ECO:0000259" key="9">
    <source>
        <dbReference type="Pfam" id="PF01529"/>
    </source>
</evidence>
<feature type="transmembrane region" description="Helical" evidence="7">
    <location>
        <begin position="20"/>
        <end position="38"/>
    </location>
</feature>
<evidence type="ECO:0000256" key="1">
    <source>
        <dbReference type="ARBA" id="ARBA00004141"/>
    </source>
</evidence>